<dbReference type="Proteomes" id="UP000805193">
    <property type="component" value="Unassembled WGS sequence"/>
</dbReference>
<reference evidence="1 2" key="1">
    <citation type="journal article" date="2020" name="Cell">
        <title>Large-Scale Comparative Analyses of Tick Genomes Elucidate Their Genetic Diversity and Vector Capacities.</title>
        <authorList>
            <consortium name="Tick Genome and Microbiome Consortium (TIGMIC)"/>
            <person name="Jia N."/>
            <person name="Wang J."/>
            <person name="Shi W."/>
            <person name="Du L."/>
            <person name="Sun Y."/>
            <person name="Zhan W."/>
            <person name="Jiang J.F."/>
            <person name="Wang Q."/>
            <person name="Zhang B."/>
            <person name="Ji P."/>
            <person name="Bell-Sakyi L."/>
            <person name="Cui X.M."/>
            <person name="Yuan T.T."/>
            <person name="Jiang B.G."/>
            <person name="Yang W.F."/>
            <person name="Lam T.T."/>
            <person name="Chang Q.C."/>
            <person name="Ding S.J."/>
            <person name="Wang X.J."/>
            <person name="Zhu J.G."/>
            <person name="Ruan X.D."/>
            <person name="Zhao L."/>
            <person name="Wei J.T."/>
            <person name="Ye R.Z."/>
            <person name="Que T.C."/>
            <person name="Du C.H."/>
            <person name="Zhou Y.H."/>
            <person name="Cheng J.X."/>
            <person name="Dai P.F."/>
            <person name="Guo W.B."/>
            <person name="Han X.H."/>
            <person name="Huang E.J."/>
            <person name="Li L.F."/>
            <person name="Wei W."/>
            <person name="Gao Y.C."/>
            <person name="Liu J.Z."/>
            <person name="Shao H.Z."/>
            <person name="Wang X."/>
            <person name="Wang C.C."/>
            <person name="Yang T.C."/>
            <person name="Huo Q.B."/>
            <person name="Li W."/>
            <person name="Chen H.Y."/>
            <person name="Chen S.E."/>
            <person name="Zhou L.G."/>
            <person name="Ni X.B."/>
            <person name="Tian J.H."/>
            <person name="Sheng Y."/>
            <person name="Liu T."/>
            <person name="Pan Y.S."/>
            <person name="Xia L.Y."/>
            <person name="Li J."/>
            <person name="Zhao F."/>
            <person name="Cao W.C."/>
        </authorList>
    </citation>
    <scope>NUCLEOTIDE SEQUENCE [LARGE SCALE GENOMIC DNA]</scope>
    <source>
        <strain evidence="1">Iper-2018</strain>
    </source>
</reference>
<sequence>MMETSSRVQPRGHRSVPDVGACELGPRRNVNSTPKKCKSPRDGSCYTDPVPSRTRRRNEQDSFTPGRHLPAHMSPIRPRRASWGIDCSVPGSSPGVRKLSFVGECPGSVRGNPGGSPQAYERMFMSTTSSDGPICRICHDGDQAGPLSSYCSCSGTGLTHVHGLESWVSPRNTEVWESCQNRFPSMQSRRPLADWISGQQRRALVFDLGCFVLLSPIAFFGLKLSVQGAGAAAAERQSPLAAASHRHCRPTAPRPALLSTRAQACFRAAFAPPAPLAPLLPPCLASCQTLPPVESGPVEKLDAMSEAEAGTKTEEQAKPAAAAAAPAAAEEAAAAPPVKEMRAVVLTGFGGLKTVKILQKARASGRR</sequence>
<dbReference type="EMBL" id="JABSTQ010011119">
    <property type="protein sequence ID" value="KAG0415041.1"/>
    <property type="molecule type" value="Genomic_DNA"/>
</dbReference>
<accession>A0AC60P6U1</accession>
<feature type="non-terminal residue" evidence="1">
    <location>
        <position position="367"/>
    </location>
</feature>
<protein>
    <submittedName>
        <fullName evidence="1">Uncharacterized protein</fullName>
    </submittedName>
</protein>
<gene>
    <name evidence="1" type="ORF">HPB47_007794</name>
</gene>
<organism evidence="1 2">
    <name type="scientific">Ixodes persulcatus</name>
    <name type="common">Taiga tick</name>
    <dbReference type="NCBI Taxonomy" id="34615"/>
    <lineage>
        <taxon>Eukaryota</taxon>
        <taxon>Metazoa</taxon>
        <taxon>Ecdysozoa</taxon>
        <taxon>Arthropoda</taxon>
        <taxon>Chelicerata</taxon>
        <taxon>Arachnida</taxon>
        <taxon>Acari</taxon>
        <taxon>Parasitiformes</taxon>
        <taxon>Ixodida</taxon>
        <taxon>Ixodoidea</taxon>
        <taxon>Ixodidae</taxon>
        <taxon>Ixodinae</taxon>
        <taxon>Ixodes</taxon>
    </lineage>
</organism>
<name>A0AC60P6U1_IXOPE</name>
<proteinExistence type="predicted"/>
<comment type="caution">
    <text evidence="1">The sequence shown here is derived from an EMBL/GenBank/DDBJ whole genome shotgun (WGS) entry which is preliminary data.</text>
</comment>
<keyword evidence="2" id="KW-1185">Reference proteome</keyword>
<evidence type="ECO:0000313" key="1">
    <source>
        <dbReference type="EMBL" id="KAG0415041.1"/>
    </source>
</evidence>
<evidence type="ECO:0000313" key="2">
    <source>
        <dbReference type="Proteomes" id="UP000805193"/>
    </source>
</evidence>